<evidence type="ECO:0000256" key="1">
    <source>
        <dbReference type="ARBA" id="ARBA00004651"/>
    </source>
</evidence>
<feature type="transmembrane region" description="Helical" evidence="7">
    <location>
        <begin position="381"/>
        <end position="399"/>
    </location>
</feature>
<dbReference type="InterPro" id="IPR020846">
    <property type="entry name" value="MFS_dom"/>
</dbReference>
<evidence type="ECO:0000256" key="6">
    <source>
        <dbReference type="ARBA" id="ARBA00023136"/>
    </source>
</evidence>
<protein>
    <submittedName>
        <fullName evidence="9">Transporter, major facilitator family protein</fullName>
    </submittedName>
</protein>
<evidence type="ECO:0000256" key="4">
    <source>
        <dbReference type="ARBA" id="ARBA00022692"/>
    </source>
</evidence>
<keyword evidence="6 7" id="KW-0472">Membrane</keyword>
<dbReference type="Gene3D" id="1.20.1250.20">
    <property type="entry name" value="MFS general substrate transporter like domains"/>
    <property type="match status" value="1"/>
</dbReference>
<dbReference type="PANTHER" id="PTHR23514:SF3">
    <property type="entry name" value="BYPASS OF STOP CODON PROTEIN 6"/>
    <property type="match status" value="1"/>
</dbReference>
<feature type="transmembrane region" description="Helical" evidence="7">
    <location>
        <begin position="165"/>
        <end position="186"/>
    </location>
</feature>
<gene>
    <name evidence="9" type="ORF">EUBVEN_02113</name>
</gene>
<dbReference type="Proteomes" id="UP000006000">
    <property type="component" value="Unassembled WGS sequence"/>
</dbReference>
<feature type="transmembrane region" description="Helical" evidence="7">
    <location>
        <begin position="291"/>
        <end position="308"/>
    </location>
</feature>
<dbReference type="Pfam" id="PF07690">
    <property type="entry name" value="MFS_1"/>
    <property type="match status" value="1"/>
</dbReference>
<comment type="subcellular location">
    <subcellularLocation>
        <location evidence="1">Cell membrane</location>
        <topology evidence="1">Multi-pass membrane protein</topology>
    </subcellularLocation>
</comment>
<feature type="domain" description="Major facilitator superfamily (MFS) profile" evidence="8">
    <location>
        <begin position="12"/>
        <end position="407"/>
    </location>
</feature>
<evidence type="ECO:0000313" key="9">
    <source>
        <dbReference type="EMBL" id="EDM50794.1"/>
    </source>
</evidence>
<keyword evidence="4 7" id="KW-0812">Transmembrane</keyword>
<feature type="transmembrane region" description="Helical" evidence="7">
    <location>
        <begin position="78"/>
        <end position="100"/>
    </location>
</feature>
<evidence type="ECO:0000259" key="8">
    <source>
        <dbReference type="PROSITE" id="PS50850"/>
    </source>
</evidence>
<keyword evidence="5 7" id="KW-1133">Transmembrane helix</keyword>
<dbReference type="eggNOG" id="COG0738">
    <property type="taxonomic scope" value="Bacteria"/>
</dbReference>
<feature type="transmembrane region" description="Helical" evidence="7">
    <location>
        <begin position="220"/>
        <end position="238"/>
    </location>
</feature>
<accession>A5Z8S1</accession>
<comment type="similarity">
    <text evidence="2">Belongs to the major facilitator superfamily.</text>
</comment>
<evidence type="ECO:0000256" key="3">
    <source>
        <dbReference type="ARBA" id="ARBA00022448"/>
    </source>
</evidence>
<dbReference type="GO" id="GO:0005886">
    <property type="term" value="C:plasma membrane"/>
    <property type="evidence" value="ECO:0007669"/>
    <property type="project" value="UniProtKB-SubCell"/>
</dbReference>
<sequence length="409" mass="44376">MQKKEEKMYSALLVIIYLAFISLGLPDTLLGSAWPQMHIELNASLSSAGIITMIISMGTVISSLFSDRLNIKLGTGKVTAISVLMTAVALLGFSLSHSFIILCVLAVPYGLGAGAVDAALNNYVALHYSSKHMSWLHCFWGVGASIGPYIIGTCMAHGLGWRGGYSVISVLQFTLTAALFITLPLWKKVENSENNVINGNNERTQEEPQERKAKSLSEVLHIKGVIYILFAFFCYSAVEQTTTLWCASYLVLNRSIDSNIAAKFAAFFYIGITFGRFLCGFIADKLGDKNMIRLGIVIIVAGIVMLFMPIPGAAIALAGLITIGLGCAPIYPSIIHSTPFNFGADNSQAVIGIQMAFAYVGTTFMPPLFGLIAQYINIGLFPVYILIFTAIMLLTTEVLNNINKDKAYK</sequence>
<reference evidence="9 10" key="2">
    <citation type="submission" date="2007-04" db="EMBL/GenBank/DDBJ databases">
        <title>Draft genome sequence of Eubacterium ventriosum (ATCC 27560).</title>
        <authorList>
            <person name="Sudarsanam P."/>
            <person name="Ley R."/>
            <person name="Guruge J."/>
            <person name="Turnbaugh P.J."/>
            <person name="Mahowald M."/>
            <person name="Liep D."/>
            <person name="Gordon J."/>
        </authorList>
    </citation>
    <scope>NUCLEOTIDE SEQUENCE [LARGE SCALE GENOMIC DNA]</scope>
    <source>
        <strain evidence="9 10">ATCC 27560</strain>
    </source>
</reference>
<dbReference type="InterPro" id="IPR036259">
    <property type="entry name" value="MFS_trans_sf"/>
</dbReference>
<feature type="transmembrane region" description="Helical" evidence="7">
    <location>
        <begin position="356"/>
        <end position="375"/>
    </location>
</feature>
<dbReference type="STRING" id="411463.EUBVEN_02113"/>
<reference evidence="9 10" key="1">
    <citation type="submission" date="2007-03" db="EMBL/GenBank/DDBJ databases">
        <authorList>
            <person name="Fulton L."/>
            <person name="Clifton S."/>
            <person name="Fulton B."/>
            <person name="Xu J."/>
            <person name="Minx P."/>
            <person name="Pepin K.H."/>
            <person name="Johnson M."/>
            <person name="Thiruvilangam P."/>
            <person name="Bhonagiri V."/>
            <person name="Nash W.E."/>
            <person name="Mardis E.R."/>
            <person name="Wilson R.K."/>
        </authorList>
    </citation>
    <scope>NUCLEOTIDE SEQUENCE [LARGE SCALE GENOMIC DNA]</scope>
    <source>
        <strain evidence="9 10">ATCC 27560</strain>
    </source>
</reference>
<dbReference type="SUPFAM" id="SSF103473">
    <property type="entry name" value="MFS general substrate transporter"/>
    <property type="match status" value="1"/>
</dbReference>
<feature type="transmembrane region" description="Helical" evidence="7">
    <location>
        <begin position="138"/>
        <end position="159"/>
    </location>
</feature>
<proteinExistence type="inferred from homology"/>
<evidence type="ECO:0000256" key="7">
    <source>
        <dbReference type="SAM" id="Phobius"/>
    </source>
</evidence>
<keyword evidence="3" id="KW-0813">Transport</keyword>
<dbReference type="PROSITE" id="PS50850">
    <property type="entry name" value="MFS"/>
    <property type="match status" value="1"/>
</dbReference>
<feature type="transmembrane region" description="Helical" evidence="7">
    <location>
        <begin position="258"/>
        <end position="279"/>
    </location>
</feature>
<dbReference type="EMBL" id="AAVL02000036">
    <property type="protein sequence ID" value="EDM50794.1"/>
    <property type="molecule type" value="Genomic_DNA"/>
</dbReference>
<evidence type="ECO:0000256" key="2">
    <source>
        <dbReference type="ARBA" id="ARBA00008335"/>
    </source>
</evidence>
<dbReference type="GO" id="GO:0022857">
    <property type="term" value="F:transmembrane transporter activity"/>
    <property type="evidence" value="ECO:0007669"/>
    <property type="project" value="InterPro"/>
</dbReference>
<comment type="caution">
    <text evidence="9">The sequence shown here is derived from an EMBL/GenBank/DDBJ whole genome shotgun (WGS) entry which is preliminary data.</text>
</comment>
<evidence type="ECO:0000313" key="10">
    <source>
        <dbReference type="Proteomes" id="UP000006000"/>
    </source>
</evidence>
<dbReference type="PANTHER" id="PTHR23514">
    <property type="entry name" value="BYPASS OF STOP CODON PROTEIN 6"/>
    <property type="match status" value="1"/>
</dbReference>
<dbReference type="HOGENOM" id="CLU_021993_2_0_9"/>
<name>A5Z8S1_9FIRM</name>
<organism evidence="9 10">
    <name type="scientific">Eubacterium ventriosum ATCC 27560</name>
    <dbReference type="NCBI Taxonomy" id="411463"/>
    <lineage>
        <taxon>Bacteria</taxon>
        <taxon>Bacillati</taxon>
        <taxon>Bacillota</taxon>
        <taxon>Clostridia</taxon>
        <taxon>Eubacteriales</taxon>
        <taxon>Eubacteriaceae</taxon>
        <taxon>Eubacterium</taxon>
    </lineage>
</organism>
<feature type="transmembrane region" description="Helical" evidence="7">
    <location>
        <begin position="7"/>
        <end position="25"/>
    </location>
</feature>
<feature type="transmembrane region" description="Helical" evidence="7">
    <location>
        <begin position="45"/>
        <end position="66"/>
    </location>
</feature>
<dbReference type="InterPro" id="IPR051788">
    <property type="entry name" value="MFS_Transporter"/>
</dbReference>
<feature type="transmembrane region" description="Helical" evidence="7">
    <location>
        <begin position="314"/>
        <end position="335"/>
    </location>
</feature>
<dbReference type="AlphaFoldDB" id="A5Z8S1"/>
<evidence type="ECO:0000256" key="5">
    <source>
        <dbReference type="ARBA" id="ARBA00022989"/>
    </source>
</evidence>
<dbReference type="InterPro" id="IPR011701">
    <property type="entry name" value="MFS"/>
</dbReference>